<feature type="chain" id="PRO_5002534257" evidence="1">
    <location>
        <begin position="24"/>
        <end position="113"/>
    </location>
</feature>
<name>A0A0G0REW3_9BACT</name>
<organism evidence="2 3">
    <name type="scientific">Candidatus Wolfebacteria bacterium GW2011_GWC2_39_22</name>
    <dbReference type="NCBI Taxonomy" id="1619013"/>
    <lineage>
        <taxon>Bacteria</taxon>
        <taxon>Candidatus Wolfeibacteriota</taxon>
    </lineage>
</organism>
<dbReference type="Proteomes" id="UP000034665">
    <property type="component" value="Unassembled WGS sequence"/>
</dbReference>
<evidence type="ECO:0000256" key="1">
    <source>
        <dbReference type="SAM" id="SignalP"/>
    </source>
</evidence>
<evidence type="ECO:0000313" key="3">
    <source>
        <dbReference type="Proteomes" id="UP000034665"/>
    </source>
</evidence>
<evidence type="ECO:0000313" key="2">
    <source>
        <dbReference type="EMBL" id="KKR12172.1"/>
    </source>
</evidence>
<dbReference type="AlphaFoldDB" id="A0A0G0REW3"/>
<dbReference type="EMBL" id="LBWR01000003">
    <property type="protein sequence ID" value="KKR12172.1"/>
    <property type="molecule type" value="Genomic_DNA"/>
</dbReference>
<keyword evidence="1" id="KW-0732">Signal</keyword>
<proteinExistence type="predicted"/>
<feature type="signal peptide" evidence="1">
    <location>
        <begin position="1"/>
        <end position="23"/>
    </location>
</feature>
<protein>
    <submittedName>
        <fullName evidence="2">Uncharacterized protein</fullName>
    </submittedName>
</protein>
<dbReference type="STRING" id="1619013.UT41_C0003G0099"/>
<accession>A0A0G0REW3</accession>
<gene>
    <name evidence="2" type="ORF">UT41_C0003G0099</name>
</gene>
<sequence>MKSFITTVLFFLVTTVVVGTAFAAPSTAPQQAGAYYVTTGAITPEMFKKVEAFFQKMHPTCPPEKYWVTYARGFGKDYRGEECRDMLQTGTLLLTWDGRIEFKNALIGRWDEL</sequence>
<comment type="caution">
    <text evidence="2">The sequence shown here is derived from an EMBL/GenBank/DDBJ whole genome shotgun (WGS) entry which is preliminary data.</text>
</comment>
<reference evidence="2 3" key="1">
    <citation type="journal article" date="2015" name="Nature">
        <title>rRNA introns, odd ribosomes, and small enigmatic genomes across a large radiation of phyla.</title>
        <authorList>
            <person name="Brown C.T."/>
            <person name="Hug L.A."/>
            <person name="Thomas B.C."/>
            <person name="Sharon I."/>
            <person name="Castelle C.J."/>
            <person name="Singh A."/>
            <person name="Wilkins M.J."/>
            <person name="Williams K.H."/>
            <person name="Banfield J.F."/>
        </authorList>
    </citation>
    <scope>NUCLEOTIDE SEQUENCE [LARGE SCALE GENOMIC DNA]</scope>
</reference>